<name>A0ABU3NRR4_9CHLR</name>
<organism evidence="2 3">
    <name type="scientific">Thermanaerothrix solaris</name>
    <dbReference type="NCBI Taxonomy" id="3058434"/>
    <lineage>
        <taxon>Bacteria</taxon>
        <taxon>Bacillati</taxon>
        <taxon>Chloroflexota</taxon>
        <taxon>Anaerolineae</taxon>
        <taxon>Anaerolineales</taxon>
        <taxon>Anaerolineaceae</taxon>
        <taxon>Thermanaerothrix</taxon>
    </lineage>
</organism>
<keyword evidence="1" id="KW-1133">Transmembrane helix</keyword>
<geneLocation type="plasmid" evidence="2">
    <name>p4228-RoL</name>
</geneLocation>
<keyword evidence="1" id="KW-0472">Membrane</keyword>
<keyword evidence="1" id="KW-0812">Transmembrane</keyword>
<dbReference type="RefSeq" id="WP_315626298.1">
    <property type="nucleotide sequence ID" value="NZ_JAUHMF010000010.1"/>
</dbReference>
<keyword evidence="3" id="KW-1185">Reference proteome</keyword>
<dbReference type="Proteomes" id="UP001254165">
    <property type="component" value="Unassembled WGS sequence"/>
</dbReference>
<evidence type="ECO:0000313" key="2">
    <source>
        <dbReference type="EMBL" id="MDT8899514.1"/>
    </source>
</evidence>
<gene>
    <name evidence="2" type="ORF">QYE77_14715</name>
</gene>
<reference evidence="2 3" key="1">
    <citation type="submission" date="2023-07" db="EMBL/GenBank/DDBJ databases">
        <title>Novel species of Thermanaerothrix with wide hydrolytic capabilities.</title>
        <authorList>
            <person name="Zayulina K.S."/>
            <person name="Podosokorskaya O.A."/>
            <person name="Elcheninov A.G."/>
        </authorList>
    </citation>
    <scope>NUCLEOTIDE SEQUENCE [LARGE SCALE GENOMIC DNA]</scope>
    <source>
        <strain evidence="2 3">4228-RoL</strain>
        <plasmid evidence="2">p4228-RoL</plasmid>
    </source>
</reference>
<dbReference type="EMBL" id="JAUHMF010000010">
    <property type="protein sequence ID" value="MDT8899514.1"/>
    <property type="molecule type" value="Genomic_DNA"/>
</dbReference>
<keyword evidence="2" id="KW-0614">Plasmid</keyword>
<sequence length="100" mass="10867">MINAPFVLSFMFLLCLFSSLFPQLPPQNATATAVAIQATQVAYTPHPGANNDLAAFAGWFASLIIALTLLAVMVKSWPEILSTLSEKEEKTDNARSSTHR</sequence>
<evidence type="ECO:0000313" key="3">
    <source>
        <dbReference type="Proteomes" id="UP001254165"/>
    </source>
</evidence>
<evidence type="ECO:0000256" key="1">
    <source>
        <dbReference type="SAM" id="Phobius"/>
    </source>
</evidence>
<proteinExistence type="predicted"/>
<protein>
    <submittedName>
        <fullName evidence="2">Uncharacterized protein</fullName>
    </submittedName>
</protein>
<comment type="caution">
    <text evidence="2">The sequence shown here is derived from an EMBL/GenBank/DDBJ whole genome shotgun (WGS) entry which is preliminary data.</text>
</comment>
<accession>A0ABU3NRR4</accession>
<feature type="transmembrane region" description="Helical" evidence="1">
    <location>
        <begin position="54"/>
        <end position="74"/>
    </location>
</feature>